<dbReference type="GO" id="GO:0016758">
    <property type="term" value="F:hexosyltransferase activity"/>
    <property type="evidence" value="ECO:0007669"/>
    <property type="project" value="TreeGrafter"/>
</dbReference>
<dbReference type="InterPro" id="IPR004629">
    <property type="entry name" value="WecG_TagA_CpsF"/>
</dbReference>
<keyword evidence="4" id="KW-1185">Reference proteome</keyword>
<organism evidence="3 4">
    <name type="scientific">Corynebacterium pilosum</name>
    <dbReference type="NCBI Taxonomy" id="35756"/>
    <lineage>
        <taxon>Bacteria</taxon>
        <taxon>Bacillati</taxon>
        <taxon>Actinomycetota</taxon>
        <taxon>Actinomycetes</taxon>
        <taxon>Mycobacteriales</taxon>
        <taxon>Corynebacteriaceae</taxon>
        <taxon>Corynebacterium</taxon>
    </lineage>
</organism>
<keyword evidence="1" id="KW-0328">Glycosyltransferase</keyword>
<gene>
    <name evidence="3" type="ORF">NCTC11862_00542</name>
</gene>
<sequence>MRHNLDDAAVDPAIEAVALRMNQPGTVVTWLNHWSIGRANWAALENVDVIGVDGTLLQMTLRSSGFPLSRTSADLVLPVSFGSVLAPGSRVALIGAESGVAHTCAAKVERVYGHKVRSFDGYEQLRALRDDPAELAEFDPAVIVLGLGAGLQDEVAVELSEQFPQATICTAGGWIDQFASKEQYFPPWIHRLRLGWAWRIAHEPRRLIRRYTLDALGFLFNHRSYLQRLRGLPHGATRTGLAKAPSEPAVR</sequence>
<dbReference type="Pfam" id="PF03808">
    <property type="entry name" value="Glyco_tran_WecG"/>
    <property type="match status" value="1"/>
</dbReference>
<dbReference type="EMBL" id="UFXQ01000001">
    <property type="protein sequence ID" value="STC68767.1"/>
    <property type="molecule type" value="Genomic_DNA"/>
</dbReference>
<keyword evidence="2 3" id="KW-0808">Transferase</keyword>
<reference evidence="3 4" key="1">
    <citation type="submission" date="2018-06" db="EMBL/GenBank/DDBJ databases">
        <authorList>
            <consortium name="Pathogen Informatics"/>
            <person name="Doyle S."/>
        </authorList>
    </citation>
    <scope>NUCLEOTIDE SEQUENCE [LARGE SCALE GENOMIC DNA]</scope>
    <source>
        <strain evidence="3 4">NCTC11862</strain>
    </source>
</reference>
<dbReference type="RefSeq" id="WP_018582731.1">
    <property type="nucleotide sequence ID" value="NZ_LDYD01000011.1"/>
</dbReference>
<dbReference type="STRING" id="35756.GCA_001044155_00157"/>
<protein>
    <submittedName>
        <fullName evidence="3">Putative UDP-N-acetyl-D-mannosaminuronic acid transferase</fullName>
    </submittedName>
</protein>
<evidence type="ECO:0000256" key="1">
    <source>
        <dbReference type="ARBA" id="ARBA00022676"/>
    </source>
</evidence>
<evidence type="ECO:0000313" key="3">
    <source>
        <dbReference type="EMBL" id="STC68767.1"/>
    </source>
</evidence>
<evidence type="ECO:0000256" key="2">
    <source>
        <dbReference type="ARBA" id="ARBA00022679"/>
    </source>
</evidence>
<accession>A0A376CKQ2</accession>
<dbReference type="OrthoDB" id="9771846at2"/>
<proteinExistence type="predicted"/>
<dbReference type="CDD" id="cd06533">
    <property type="entry name" value="Glyco_transf_WecG_TagA"/>
    <property type="match status" value="1"/>
</dbReference>
<evidence type="ECO:0000313" key="4">
    <source>
        <dbReference type="Proteomes" id="UP000254467"/>
    </source>
</evidence>
<dbReference type="AlphaFoldDB" id="A0A376CKQ2"/>
<dbReference type="PANTHER" id="PTHR34136">
    <property type="match status" value="1"/>
</dbReference>
<dbReference type="PANTHER" id="PTHR34136:SF1">
    <property type="entry name" value="UDP-N-ACETYL-D-MANNOSAMINURONIC ACID TRANSFERASE"/>
    <property type="match status" value="1"/>
</dbReference>
<name>A0A376CKQ2_9CORY</name>
<dbReference type="Proteomes" id="UP000254467">
    <property type="component" value="Unassembled WGS sequence"/>
</dbReference>